<protein>
    <submittedName>
        <fullName evidence="2">Uncharacterized protein</fullName>
    </submittedName>
</protein>
<proteinExistence type="predicted"/>
<reference evidence="2" key="1">
    <citation type="submission" date="2023-06" db="EMBL/GenBank/DDBJ databases">
        <title>Genome-scale phylogeny and comparative genomics of the fungal order Sordariales.</title>
        <authorList>
            <consortium name="Lawrence Berkeley National Laboratory"/>
            <person name="Hensen N."/>
            <person name="Bonometti L."/>
            <person name="Westerberg I."/>
            <person name="Brannstrom I.O."/>
            <person name="Guillou S."/>
            <person name="Cros-Aarteil S."/>
            <person name="Calhoun S."/>
            <person name="Haridas S."/>
            <person name="Kuo A."/>
            <person name="Mondo S."/>
            <person name="Pangilinan J."/>
            <person name="Riley R."/>
            <person name="LaButti K."/>
            <person name="Andreopoulos B."/>
            <person name="Lipzen A."/>
            <person name="Chen C."/>
            <person name="Yanf M."/>
            <person name="Daum C."/>
            <person name="Ng V."/>
            <person name="Clum A."/>
            <person name="Steindorff A."/>
            <person name="Ohm R."/>
            <person name="Martin F."/>
            <person name="Silar P."/>
            <person name="Natvig D."/>
            <person name="Lalanne C."/>
            <person name="Gautier V."/>
            <person name="Ament-velasquez S.L."/>
            <person name="Kruys A."/>
            <person name="Hutchinson M.I."/>
            <person name="Powell A.J."/>
            <person name="Barry K."/>
            <person name="Miller A.N."/>
            <person name="Grigoriev I.V."/>
            <person name="Debuchy R."/>
            <person name="Gladieux P."/>
            <person name="Thoren M.H."/>
            <person name="Johannesson H."/>
        </authorList>
    </citation>
    <scope>NUCLEOTIDE SEQUENCE</scope>
    <source>
        <strain evidence="2">SMH2392-1A</strain>
    </source>
</reference>
<keyword evidence="1" id="KW-1133">Transmembrane helix</keyword>
<dbReference type="RefSeq" id="XP_060303081.1">
    <property type="nucleotide sequence ID" value="XM_060440946.1"/>
</dbReference>
<name>A0AA40BHC4_9PEZI</name>
<evidence type="ECO:0000313" key="3">
    <source>
        <dbReference type="Proteomes" id="UP001172101"/>
    </source>
</evidence>
<keyword evidence="1" id="KW-0812">Transmembrane</keyword>
<evidence type="ECO:0000256" key="1">
    <source>
        <dbReference type="SAM" id="Phobius"/>
    </source>
</evidence>
<organism evidence="2 3">
    <name type="scientific">Lasiosphaeria miniovina</name>
    <dbReference type="NCBI Taxonomy" id="1954250"/>
    <lineage>
        <taxon>Eukaryota</taxon>
        <taxon>Fungi</taxon>
        <taxon>Dikarya</taxon>
        <taxon>Ascomycota</taxon>
        <taxon>Pezizomycotina</taxon>
        <taxon>Sordariomycetes</taxon>
        <taxon>Sordariomycetidae</taxon>
        <taxon>Sordariales</taxon>
        <taxon>Lasiosphaeriaceae</taxon>
        <taxon>Lasiosphaeria</taxon>
    </lineage>
</organism>
<sequence>MFVVMYVGVGVDGIVALGVLVVVVVVVVGDVGDRGPTVAHGVAPMQARARPRKGVVDAIADVAELGGGGEREDVEAYPLPGQHRGCSGWRGVHDACSVIMVGGRRRDLTDAAKLRPY</sequence>
<dbReference type="EMBL" id="JAUIRO010000001">
    <property type="protein sequence ID" value="KAK0734204.1"/>
    <property type="molecule type" value="Genomic_DNA"/>
</dbReference>
<keyword evidence="3" id="KW-1185">Reference proteome</keyword>
<feature type="transmembrane region" description="Helical" evidence="1">
    <location>
        <begin position="6"/>
        <end position="28"/>
    </location>
</feature>
<dbReference type="GeneID" id="85324216"/>
<dbReference type="AlphaFoldDB" id="A0AA40BHC4"/>
<gene>
    <name evidence="2" type="ORF">B0T26DRAFT_687646</name>
</gene>
<dbReference type="Proteomes" id="UP001172101">
    <property type="component" value="Unassembled WGS sequence"/>
</dbReference>
<evidence type="ECO:0000313" key="2">
    <source>
        <dbReference type="EMBL" id="KAK0734204.1"/>
    </source>
</evidence>
<keyword evidence="1" id="KW-0472">Membrane</keyword>
<comment type="caution">
    <text evidence="2">The sequence shown here is derived from an EMBL/GenBank/DDBJ whole genome shotgun (WGS) entry which is preliminary data.</text>
</comment>
<accession>A0AA40BHC4</accession>